<keyword evidence="12" id="KW-1185">Reference proteome</keyword>
<feature type="transmembrane region" description="Helical" evidence="10">
    <location>
        <begin position="14"/>
        <end position="33"/>
    </location>
</feature>
<comment type="subcellular location">
    <subcellularLocation>
        <location evidence="1">Cell membrane</location>
        <topology evidence="1">Multi-pass membrane protein</topology>
    </subcellularLocation>
</comment>
<comment type="similarity">
    <text evidence="2">Belongs to the multi antimicrobial extrusion (MATE) (TC 2.A.66.1) family. MepA subfamily.</text>
</comment>
<evidence type="ECO:0000256" key="3">
    <source>
        <dbReference type="ARBA" id="ARBA00022106"/>
    </source>
</evidence>
<dbReference type="EMBL" id="CP043939">
    <property type="protein sequence ID" value="QER68068.1"/>
    <property type="molecule type" value="Genomic_DNA"/>
</dbReference>
<organism evidence="11 12">
    <name type="scientific">Paucilactobacillus nenjiangensis</name>
    <dbReference type="NCBI Taxonomy" id="1296540"/>
    <lineage>
        <taxon>Bacteria</taxon>
        <taxon>Bacillati</taxon>
        <taxon>Bacillota</taxon>
        <taxon>Bacilli</taxon>
        <taxon>Lactobacillales</taxon>
        <taxon>Lactobacillaceae</taxon>
        <taxon>Paucilactobacillus</taxon>
    </lineage>
</organism>
<dbReference type="GO" id="GO:0005886">
    <property type="term" value="C:plasma membrane"/>
    <property type="evidence" value="ECO:0007669"/>
    <property type="project" value="UniProtKB-SubCell"/>
</dbReference>
<dbReference type="PANTHER" id="PTHR43823">
    <property type="entry name" value="SPORULATION PROTEIN YKVU"/>
    <property type="match status" value="1"/>
</dbReference>
<keyword evidence="6 10" id="KW-0812">Transmembrane</keyword>
<reference evidence="11 12" key="1">
    <citation type="submission" date="2019-09" db="EMBL/GenBank/DDBJ databases">
        <title>Complete Genome Sequence of Lactobacillus nenjiangensis SH-Y15, isolated from sauerkraut.</title>
        <authorList>
            <person name="Yang H."/>
        </authorList>
    </citation>
    <scope>NUCLEOTIDE SEQUENCE [LARGE SCALE GENOMIC DNA]</scope>
    <source>
        <strain evidence="11 12">SH-Y15</strain>
    </source>
</reference>
<evidence type="ECO:0000256" key="10">
    <source>
        <dbReference type="SAM" id="Phobius"/>
    </source>
</evidence>
<dbReference type="GO" id="GO:0046677">
    <property type="term" value="P:response to antibiotic"/>
    <property type="evidence" value="ECO:0007669"/>
    <property type="project" value="UniProtKB-KW"/>
</dbReference>
<evidence type="ECO:0000256" key="4">
    <source>
        <dbReference type="ARBA" id="ARBA00022448"/>
    </source>
</evidence>
<evidence type="ECO:0000256" key="2">
    <source>
        <dbReference type="ARBA" id="ARBA00008417"/>
    </source>
</evidence>
<feature type="transmembrane region" description="Helical" evidence="10">
    <location>
        <begin position="322"/>
        <end position="343"/>
    </location>
</feature>
<keyword evidence="8 10" id="KW-0472">Membrane</keyword>
<feature type="transmembrane region" description="Helical" evidence="10">
    <location>
        <begin position="414"/>
        <end position="432"/>
    </location>
</feature>
<dbReference type="RefSeq" id="WP_150204425.1">
    <property type="nucleotide sequence ID" value="NZ_CP043939.1"/>
</dbReference>
<evidence type="ECO:0000313" key="12">
    <source>
        <dbReference type="Proteomes" id="UP000325295"/>
    </source>
</evidence>
<evidence type="ECO:0000256" key="9">
    <source>
        <dbReference type="ARBA" id="ARBA00023251"/>
    </source>
</evidence>
<evidence type="ECO:0000256" key="5">
    <source>
        <dbReference type="ARBA" id="ARBA00022475"/>
    </source>
</evidence>
<keyword evidence="7 10" id="KW-1133">Transmembrane helix</keyword>
<dbReference type="InterPro" id="IPR045070">
    <property type="entry name" value="MATE_MepA-like"/>
</dbReference>
<proteinExistence type="inferred from homology"/>
<dbReference type="AlphaFoldDB" id="A0A5P1X722"/>
<dbReference type="PANTHER" id="PTHR43823:SF3">
    <property type="entry name" value="MULTIDRUG EXPORT PROTEIN MEPA"/>
    <property type="match status" value="1"/>
</dbReference>
<dbReference type="InterPro" id="IPR051327">
    <property type="entry name" value="MATE_MepA_subfamily"/>
</dbReference>
<dbReference type="NCBIfam" id="TIGR00797">
    <property type="entry name" value="matE"/>
    <property type="match status" value="1"/>
</dbReference>
<dbReference type="CDD" id="cd13143">
    <property type="entry name" value="MATE_MepA_like"/>
    <property type="match status" value="1"/>
</dbReference>
<evidence type="ECO:0000256" key="1">
    <source>
        <dbReference type="ARBA" id="ARBA00004651"/>
    </source>
</evidence>
<dbReference type="GO" id="GO:0015297">
    <property type="term" value="F:antiporter activity"/>
    <property type="evidence" value="ECO:0007669"/>
    <property type="project" value="InterPro"/>
</dbReference>
<evidence type="ECO:0000256" key="6">
    <source>
        <dbReference type="ARBA" id="ARBA00022692"/>
    </source>
</evidence>
<gene>
    <name evidence="11" type="ORF">F0161_09585</name>
</gene>
<feature type="transmembrane region" description="Helical" evidence="10">
    <location>
        <begin position="355"/>
        <end position="373"/>
    </location>
</feature>
<feature type="transmembrane region" description="Helical" evidence="10">
    <location>
        <begin position="164"/>
        <end position="184"/>
    </location>
</feature>
<protein>
    <recommendedName>
        <fullName evidence="3">Multidrug export protein MepA</fullName>
    </recommendedName>
</protein>
<dbReference type="KEGG" id="lnn:F0161_09585"/>
<evidence type="ECO:0000256" key="8">
    <source>
        <dbReference type="ARBA" id="ARBA00023136"/>
    </source>
</evidence>
<feature type="transmembrane region" description="Helical" evidence="10">
    <location>
        <begin position="385"/>
        <end position="408"/>
    </location>
</feature>
<evidence type="ECO:0000256" key="7">
    <source>
        <dbReference type="ARBA" id="ARBA00022989"/>
    </source>
</evidence>
<feature type="transmembrane region" description="Helical" evidence="10">
    <location>
        <begin position="281"/>
        <end position="301"/>
    </location>
</feature>
<feature type="transmembrane region" description="Helical" evidence="10">
    <location>
        <begin position="45"/>
        <end position="70"/>
    </location>
</feature>
<feature type="transmembrane region" description="Helical" evidence="10">
    <location>
        <begin position="236"/>
        <end position="261"/>
    </location>
</feature>
<feature type="transmembrane region" description="Helical" evidence="10">
    <location>
        <begin position="133"/>
        <end position="152"/>
    </location>
</feature>
<dbReference type="Pfam" id="PF01554">
    <property type="entry name" value="MatE"/>
    <property type="match status" value="2"/>
</dbReference>
<accession>A0A5P1X722</accession>
<dbReference type="InterPro" id="IPR048279">
    <property type="entry name" value="MdtK-like"/>
</dbReference>
<keyword evidence="4" id="KW-0813">Transport</keyword>
<keyword evidence="5" id="KW-1003">Cell membrane</keyword>
<sequence>MLELFENAPIHKAYFKLALPVVLGTVVSMIYNLTDTFFVAQTQNANLVAGITLCTPLFSMMIALGDMFGLGGSSAISRLLGQRKYDLAGRVNSFCFYGALLLSIIVTAGLFIFKKQVLGWLGVTAATYQYASIYYQIMAAAGILIIVSLVPINTLRTEGLATESMVGTATGTIFKIFLDPLFIFGFHLGAAGASLATIAGYLITDTILILYTIKRARYIHIKIHQIKIPTIEIKDVLMIGIPASVTNFMTMLGTAIMNNFLIVYGASKVAGFGIATKVETIVTMVLVGFCFGSQALIGYNYGAKNKERLKKIIQFDILVNAGFAFVIALGLIAIAPALVSLFMKDQQVVRSATYMLRWFLITTPFIGLSLVFTTMFQSVNQPLDAFVMSISRQGIIFIVVIFIMANLLGYQGVIVAQPIADVLTAAVGFWLYRRAFGPNGRAIRNW</sequence>
<dbReference type="OrthoDB" id="9811110at2"/>
<dbReference type="PIRSF" id="PIRSF006603">
    <property type="entry name" value="DinF"/>
    <property type="match status" value="1"/>
</dbReference>
<dbReference type="InterPro" id="IPR002528">
    <property type="entry name" value="MATE_fam"/>
</dbReference>
<evidence type="ECO:0000313" key="11">
    <source>
        <dbReference type="EMBL" id="QER68068.1"/>
    </source>
</evidence>
<feature type="transmembrane region" description="Helical" evidence="10">
    <location>
        <begin position="91"/>
        <end position="113"/>
    </location>
</feature>
<name>A0A5P1X722_9LACO</name>
<dbReference type="GO" id="GO:0042910">
    <property type="term" value="F:xenobiotic transmembrane transporter activity"/>
    <property type="evidence" value="ECO:0007669"/>
    <property type="project" value="InterPro"/>
</dbReference>
<keyword evidence="9" id="KW-0046">Antibiotic resistance</keyword>
<feature type="transmembrane region" description="Helical" evidence="10">
    <location>
        <begin position="190"/>
        <end position="213"/>
    </location>
</feature>
<dbReference type="Proteomes" id="UP000325295">
    <property type="component" value="Chromosome"/>
</dbReference>